<name>A0A3M2LXC1_9ACTN</name>
<evidence type="ECO:0000313" key="2">
    <source>
        <dbReference type="Proteomes" id="UP000282674"/>
    </source>
</evidence>
<accession>A0A3M2LXC1</accession>
<evidence type="ECO:0000313" key="1">
    <source>
        <dbReference type="EMBL" id="RMI41786.1"/>
    </source>
</evidence>
<gene>
    <name evidence="1" type="ORF">EBO15_21825</name>
</gene>
<organism evidence="1 2">
    <name type="scientific">Actinomadura harenae</name>
    <dbReference type="NCBI Taxonomy" id="2483351"/>
    <lineage>
        <taxon>Bacteria</taxon>
        <taxon>Bacillati</taxon>
        <taxon>Actinomycetota</taxon>
        <taxon>Actinomycetes</taxon>
        <taxon>Streptosporangiales</taxon>
        <taxon>Thermomonosporaceae</taxon>
        <taxon>Actinomadura</taxon>
    </lineage>
</organism>
<dbReference type="Proteomes" id="UP000282674">
    <property type="component" value="Unassembled WGS sequence"/>
</dbReference>
<proteinExistence type="predicted"/>
<dbReference type="EMBL" id="RFFG01000039">
    <property type="protein sequence ID" value="RMI41786.1"/>
    <property type="molecule type" value="Genomic_DNA"/>
</dbReference>
<reference evidence="1 2" key="1">
    <citation type="submission" date="2018-10" db="EMBL/GenBank/DDBJ databases">
        <title>Isolation from soil.</title>
        <authorList>
            <person name="Hu J."/>
        </authorList>
    </citation>
    <scope>NUCLEOTIDE SEQUENCE [LARGE SCALE GENOMIC DNA]</scope>
    <source>
        <strain evidence="1 2">NEAU-Ht49</strain>
    </source>
</reference>
<dbReference type="RefSeq" id="WP_122196278.1">
    <property type="nucleotide sequence ID" value="NZ_JBHSKC010000023.1"/>
</dbReference>
<comment type="caution">
    <text evidence="1">The sequence shown here is derived from an EMBL/GenBank/DDBJ whole genome shotgun (WGS) entry which is preliminary data.</text>
</comment>
<dbReference type="AlphaFoldDB" id="A0A3M2LXC1"/>
<dbReference type="OrthoDB" id="3483876at2"/>
<protein>
    <submittedName>
        <fullName evidence="1">Uncharacterized protein</fullName>
    </submittedName>
</protein>
<sequence length="81" mass="8603">MDGATTVRLESTVLRLAADITKAAYRDAMRRHGLLPSTISLIGMYAEENLAALDEESSDVPAGARVHVFNGCPECGGPVDQ</sequence>
<keyword evidence="2" id="KW-1185">Reference proteome</keyword>